<feature type="transmembrane region" description="Helical" evidence="1">
    <location>
        <begin position="6"/>
        <end position="21"/>
    </location>
</feature>
<evidence type="ECO:0000256" key="1">
    <source>
        <dbReference type="SAM" id="Phobius"/>
    </source>
</evidence>
<keyword evidence="1" id="KW-0812">Transmembrane</keyword>
<evidence type="ECO:0000313" key="3">
    <source>
        <dbReference type="Proteomes" id="UP000017127"/>
    </source>
</evidence>
<proteinExistence type="predicted"/>
<name>U7QMV9_9CYAN</name>
<organism evidence="2 3">
    <name type="scientific">Lyngbya aestuarii BL J</name>
    <dbReference type="NCBI Taxonomy" id="1348334"/>
    <lineage>
        <taxon>Bacteria</taxon>
        <taxon>Bacillati</taxon>
        <taxon>Cyanobacteriota</taxon>
        <taxon>Cyanophyceae</taxon>
        <taxon>Oscillatoriophycideae</taxon>
        <taxon>Oscillatoriales</taxon>
        <taxon>Microcoleaceae</taxon>
        <taxon>Lyngbya</taxon>
    </lineage>
</organism>
<gene>
    <name evidence="2" type="ORF">M595_1386</name>
</gene>
<keyword evidence="3" id="KW-1185">Reference proteome</keyword>
<protein>
    <submittedName>
        <fullName evidence="2">Uncharacterized protein</fullName>
    </submittedName>
</protein>
<dbReference type="RefSeq" id="WP_023065204.1">
    <property type="nucleotide sequence ID" value="NZ_AUZM01000009.1"/>
</dbReference>
<keyword evidence="1" id="KW-0472">Membrane</keyword>
<dbReference type="InterPro" id="IPR045589">
    <property type="entry name" value="DUF6464"/>
</dbReference>
<keyword evidence="1" id="KW-1133">Transmembrane helix</keyword>
<comment type="caution">
    <text evidence="2">The sequence shown here is derived from an EMBL/GenBank/DDBJ whole genome shotgun (WGS) entry which is preliminary data.</text>
</comment>
<evidence type="ECO:0000313" key="2">
    <source>
        <dbReference type="EMBL" id="ERT08612.1"/>
    </source>
</evidence>
<accession>U7QMV9</accession>
<sequence>MFISLFILIIGISPAFIYWWFRRQIETRTISQISTVGTGVAVTHWRRPDLPPDAQYIEGVGYLIGDLSCQYNARSSYVRCAVNPSGPCDNCRFYQEKQSVSDETNKP</sequence>
<dbReference type="AlphaFoldDB" id="U7QMV9"/>
<dbReference type="EMBL" id="AUZM01000009">
    <property type="protein sequence ID" value="ERT08612.1"/>
    <property type="molecule type" value="Genomic_DNA"/>
</dbReference>
<dbReference type="PATRIC" id="fig|1348334.3.peg.1352"/>
<dbReference type="Proteomes" id="UP000017127">
    <property type="component" value="Unassembled WGS sequence"/>
</dbReference>
<reference evidence="2 3" key="1">
    <citation type="journal article" date="2013" name="Front. Microbiol.">
        <title>Comparative genomic analyses of the cyanobacterium, Lyngbya aestuarii BL J, a powerful hydrogen producer.</title>
        <authorList>
            <person name="Kothari A."/>
            <person name="Vaughn M."/>
            <person name="Garcia-Pichel F."/>
        </authorList>
    </citation>
    <scope>NUCLEOTIDE SEQUENCE [LARGE SCALE GENOMIC DNA]</scope>
    <source>
        <strain evidence="2 3">BL J</strain>
    </source>
</reference>
<dbReference type="Pfam" id="PF20065">
    <property type="entry name" value="DUF6464"/>
    <property type="match status" value="1"/>
</dbReference>